<sequence length="143" mass="16139">MSSSPPLPQAPTGWTTDPDSMSYFIKGEWAKIAKRCGLENPVAIICTTPDSGEHYGLVSAGGRYYFMDDMAWSILEILKPTTLDEILKKISDDREKSIDIKVLEEVETREDLEEEEKQKADITLMEQMKAAPGYLDWKAMDSD</sequence>
<name>A0A397HH40_ASPTH</name>
<proteinExistence type="predicted"/>
<gene>
    <name evidence="1" type="ORF">CDV56_103421</name>
</gene>
<protein>
    <submittedName>
        <fullName evidence="1">Uncharacterized protein</fullName>
    </submittedName>
</protein>
<keyword evidence="2" id="KW-1185">Reference proteome</keyword>
<dbReference type="EMBL" id="NKHU02000037">
    <property type="protein sequence ID" value="RHZ62441.1"/>
    <property type="molecule type" value="Genomic_DNA"/>
</dbReference>
<dbReference type="OrthoDB" id="4436772at2759"/>
<dbReference type="VEuPathDB" id="FungiDB:CDV56_103421"/>
<reference evidence="1" key="1">
    <citation type="submission" date="2018-08" db="EMBL/GenBank/DDBJ databases">
        <title>Draft genome sequence of azole-resistant Aspergillus thermomutatus (Neosartorya pseudofischeri) strain HMR AF 39, isolated from a human nasal aspirate.</title>
        <authorList>
            <person name="Parent-Michaud M."/>
            <person name="Dufresne P.J."/>
            <person name="Fournier E."/>
            <person name="Martineau C."/>
            <person name="Moreira S."/>
            <person name="Perkins V."/>
            <person name="De Repentigny L."/>
            <person name="Dufresne S.F."/>
        </authorList>
    </citation>
    <scope>NUCLEOTIDE SEQUENCE [LARGE SCALE GENOMIC DNA]</scope>
    <source>
        <strain evidence="1">HMR AF 39</strain>
    </source>
</reference>
<evidence type="ECO:0000313" key="2">
    <source>
        <dbReference type="Proteomes" id="UP000215305"/>
    </source>
</evidence>
<evidence type="ECO:0000313" key="1">
    <source>
        <dbReference type="EMBL" id="RHZ62441.1"/>
    </source>
</evidence>
<dbReference type="Proteomes" id="UP000215305">
    <property type="component" value="Unassembled WGS sequence"/>
</dbReference>
<organism evidence="1 2">
    <name type="scientific">Aspergillus thermomutatus</name>
    <name type="common">Neosartorya pseudofischeri</name>
    <dbReference type="NCBI Taxonomy" id="41047"/>
    <lineage>
        <taxon>Eukaryota</taxon>
        <taxon>Fungi</taxon>
        <taxon>Dikarya</taxon>
        <taxon>Ascomycota</taxon>
        <taxon>Pezizomycotina</taxon>
        <taxon>Eurotiomycetes</taxon>
        <taxon>Eurotiomycetidae</taxon>
        <taxon>Eurotiales</taxon>
        <taxon>Aspergillaceae</taxon>
        <taxon>Aspergillus</taxon>
        <taxon>Aspergillus subgen. Fumigati</taxon>
    </lineage>
</organism>
<dbReference type="RefSeq" id="XP_026616743.1">
    <property type="nucleotide sequence ID" value="XM_026757040.1"/>
</dbReference>
<comment type="caution">
    <text evidence="1">The sequence shown here is derived from an EMBL/GenBank/DDBJ whole genome shotgun (WGS) entry which is preliminary data.</text>
</comment>
<accession>A0A397HH40</accession>
<dbReference type="GeneID" id="38125395"/>
<dbReference type="AlphaFoldDB" id="A0A397HH40"/>